<sequence>MLTVPPSVVPRFARHIMESLEPPSLMPAQMFSRVKIIDMSPVVQHSIRFAAIRCALCHFAHGAALTADPPWSLNKPRSLLLADSRRSPSRLFSPLLGGRGPPQCDSFEQ</sequence>
<protein>
    <submittedName>
        <fullName evidence="2">Uncharacterized protein</fullName>
    </submittedName>
</protein>
<proteinExistence type="predicted"/>
<dbReference type="EMBL" id="CATKSN020000065">
    <property type="protein sequence ID" value="CAI9149023.1"/>
    <property type="molecule type" value="Genomic_DNA"/>
</dbReference>
<reference evidence="2" key="1">
    <citation type="submission" date="2023-04" db="EMBL/GenBank/DDBJ databases">
        <authorList>
            <consortium name="ELIXIR-Norway"/>
        </authorList>
    </citation>
    <scope>NUCLEOTIDE SEQUENCE [LARGE SCALE GENOMIC DNA]</scope>
</reference>
<keyword evidence="3" id="KW-1185">Reference proteome</keyword>
<evidence type="ECO:0000313" key="2">
    <source>
        <dbReference type="EMBL" id="CAI9149023.1"/>
    </source>
</evidence>
<gene>
    <name evidence="2" type="ORF">MRATA1EN1_LOCUS30641</name>
</gene>
<comment type="caution">
    <text evidence="2">The sequence shown here is derived from an EMBL/GenBank/DDBJ whole genome shotgun (WGS) entry which is preliminary data.</text>
</comment>
<feature type="region of interest" description="Disordered" evidence="1">
    <location>
        <begin position="90"/>
        <end position="109"/>
    </location>
</feature>
<name>A0ABN8XJP9_RANTA</name>
<accession>A0ABN8XJP9</accession>
<organism evidence="2 3">
    <name type="scientific">Rangifer tarandus platyrhynchus</name>
    <name type="common">Svalbard reindeer</name>
    <dbReference type="NCBI Taxonomy" id="3082113"/>
    <lineage>
        <taxon>Eukaryota</taxon>
        <taxon>Metazoa</taxon>
        <taxon>Chordata</taxon>
        <taxon>Craniata</taxon>
        <taxon>Vertebrata</taxon>
        <taxon>Euteleostomi</taxon>
        <taxon>Mammalia</taxon>
        <taxon>Eutheria</taxon>
        <taxon>Laurasiatheria</taxon>
        <taxon>Artiodactyla</taxon>
        <taxon>Ruminantia</taxon>
        <taxon>Pecora</taxon>
        <taxon>Cervidae</taxon>
        <taxon>Odocoileinae</taxon>
        <taxon>Rangifer</taxon>
    </lineage>
</organism>
<evidence type="ECO:0000313" key="3">
    <source>
        <dbReference type="Proteomes" id="UP001176941"/>
    </source>
</evidence>
<dbReference type="Proteomes" id="UP001176941">
    <property type="component" value="Unassembled WGS sequence"/>
</dbReference>
<evidence type="ECO:0000256" key="1">
    <source>
        <dbReference type="SAM" id="MobiDB-lite"/>
    </source>
</evidence>